<dbReference type="PANTHER" id="PTHR45527">
    <property type="entry name" value="NONRIBOSOMAL PEPTIDE SYNTHETASE"/>
    <property type="match status" value="1"/>
</dbReference>
<dbReference type="FunFam" id="3.40.50.12780:FF:000012">
    <property type="entry name" value="Non-ribosomal peptide synthetase"/>
    <property type="match status" value="3"/>
</dbReference>
<dbReference type="CDD" id="cd05930">
    <property type="entry name" value="A_NRPS"/>
    <property type="match status" value="3"/>
</dbReference>
<evidence type="ECO:0000256" key="3">
    <source>
        <dbReference type="ARBA" id="ARBA00022450"/>
    </source>
</evidence>
<dbReference type="InterPro" id="IPR023213">
    <property type="entry name" value="CAT-like_dom_sf"/>
</dbReference>
<dbReference type="Pfam" id="PF00668">
    <property type="entry name" value="Condensation"/>
    <property type="match status" value="4"/>
</dbReference>
<feature type="domain" description="Carrier" evidence="6">
    <location>
        <begin position="1033"/>
        <end position="1107"/>
    </location>
</feature>
<name>A0A7K1UAW3_9BACT</name>
<dbReference type="Pfam" id="PF00501">
    <property type="entry name" value="AMP-binding"/>
    <property type="match status" value="3"/>
</dbReference>
<comment type="similarity">
    <text evidence="2">Belongs to the ATP-dependent AMP-binding enzyme family.</text>
</comment>
<dbReference type="NCBIfam" id="TIGR01733">
    <property type="entry name" value="AA-adenyl-dom"/>
    <property type="match status" value="3"/>
</dbReference>
<dbReference type="NCBIfam" id="TIGR01720">
    <property type="entry name" value="NRPS-para261"/>
    <property type="match status" value="1"/>
</dbReference>
<dbReference type="CDD" id="cd19534">
    <property type="entry name" value="E_NRPS"/>
    <property type="match status" value="1"/>
</dbReference>
<proteinExistence type="inferred from homology"/>
<reference evidence="7 8" key="1">
    <citation type="submission" date="2019-12" db="EMBL/GenBank/DDBJ databases">
        <title>Chitinophaga sp. strain ysch24 (GDMCC 1.1355), whole genome shotgun sequence.</title>
        <authorList>
            <person name="Zhang X."/>
        </authorList>
    </citation>
    <scope>NUCLEOTIDE SEQUENCE [LARGE SCALE GENOMIC DNA]</scope>
    <source>
        <strain evidence="8">ysch24</strain>
    </source>
</reference>
<evidence type="ECO:0000256" key="2">
    <source>
        <dbReference type="ARBA" id="ARBA00006432"/>
    </source>
</evidence>
<dbReference type="Gene3D" id="3.30.300.30">
    <property type="match status" value="3"/>
</dbReference>
<dbReference type="InterPro" id="IPR020845">
    <property type="entry name" value="AMP-binding_CS"/>
</dbReference>
<feature type="domain" description="Carrier" evidence="6">
    <location>
        <begin position="3575"/>
        <end position="3650"/>
    </location>
</feature>
<evidence type="ECO:0000256" key="4">
    <source>
        <dbReference type="ARBA" id="ARBA00022553"/>
    </source>
</evidence>
<dbReference type="InterPro" id="IPR001242">
    <property type="entry name" value="Condensation_dom"/>
</dbReference>
<dbReference type="FunFam" id="2.30.38.10:FF:000001">
    <property type="entry name" value="Non-ribosomal peptide synthetase PvdI"/>
    <property type="match status" value="3"/>
</dbReference>
<keyword evidence="8" id="KW-1185">Reference proteome</keyword>
<keyword evidence="5" id="KW-0677">Repeat</keyword>
<dbReference type="NCBIfam" id="NF003417">
    <property type="entry name" value="PRK04813.1"/>
    <property type="match status" value="3"/>
</dbReference>
<dbReference type="InterPro" id="IPR000873">
    <property type="entry name" value="AMP-dep_synth/lig_dom"/>
</dbReference>
<dbReference type="Pfam" id="PF00550">
    <property type="entry name" value="PP-binding"/>
    <property type="match status" value="3"/>
</dbReference>
<evidence type="ECO:0000256" key="1">
    <source>
        <dbReference type="ARBA" id="ARBA00001957"/>
    </source>
</evidence>
<dbReference type="GO" id="GO:0043041">
    <property type="term" value="P:amino acid activation for nonribosomal peptide biosynthetic process"/>
    <property type="evidence" value="ECO:0007669"/>
    <property type="project" value="TreeGrafter"/>
</dbReference>
<dbReference type="Gene3D" id="2.30.38.10">
    <property type="entry name" value="Luciferase, Domain 3"/>
    <property type="match status" value="3"/>
</dbReference>
<dbReference type="GO" id="GO:0005829">
    <property type="term" value="C:cytosol"/>
    <property type="evidence" value="ECO:0007669"/>
    <property type="project" value="TreeGrafter"/>
</dbReference>
<evidence type="ECO:0000313" key="8">
    <source>
        <dbReference type="Proteomes" id="UP000461730"/>
    </source>
</evidence>
<dbReference type="InterPro" id="IPR006162">
    <property type="entry name" value="Ppantetheine_attach_site"/>
</dbReference>
<comment type="cofactor">
    <cofactor evidence="1">
        <name>pantetheine 4'-phosphate</name>
        <dbReference type="ChEBI" id="CHEBI:47942"/>
    </cofactor>
</comment>
<dbReference type="FunFam" id="1.10.1200.10:FF:000005">
    <property type="entry name" value="Nonribosomal peptide synthetase 1"/>
    <property type="match status" value="2"/>
</dbReference>
<dbReference type="FunFam" id="3.40.50.980:FF:000001">
    <property type="entry name" value="Non-ribosomal peptide synthetase"/>
    <property type="match status" value="3"/>
</dbReference>
<dbReference type="GO" id="GO:0044550">
    <property type="term" value="P:secondary metabolite biosynthetic process"/>
    <property type="evidence" value="ECO:0007669"/>
    <property type="project" value="UniProtKB-ARBA"/>
</dbReference>
<dbReference type="InterPro" id="IPR045851">
    <property type="entry name" value="AMP-bd_C_sf"/>
</dbReference>
<dbReference type="Gene3D" id="3.40.50.980">
    <property type="match status" value="6"/>
</dbReference>
<accession>A0A7K1UAW3</accession>
<dbReference type="SUPFAM" id="SSF47336">
    <property type="entry name" value="ACP-like"/>
    <property type="match status" value="3"/>
</dbReference>
<dbReference type="PROSITE" id="PS00012">
    <property type="entry name" value="PHOSPHOPANTETHEINE"/>
    <property type="match status" value="2"/>
</dbReference>
<dbReference type="FunFam" id="3.30.300.30:FF:000010">
    <property type="entry name" value="Enterobactin synthetase component F"/>
    <property type="match status" value="3"/>
</dbReference>
<dbReference type="SUPFAM" id="SSF52777">
    <property type="entry name" value="CoA-dependent acyltransferases"/>
    <property type="match status" value="8"/>
</dbReference>
<sequence length="3673" mass="412974">MKDILEFIIDLRGRGVFIQEFNEQLKITGNVSSLSEEDKNTIRELKPALLNFLKDNGKGRKQHFSRIEPVAAAKDYSLSSSQRRLWILSQYDQGNAAYNISGAYVFEGSLDTDVFRQSFDVLIARHEILRTVFREDEEGRVRQLILSPEQTGFDISFEDLRLQDEQVRQQLVAEIAGQLFDLAAGPLVRAGLYQVADNKWVFAYAMHHIISDAWSMDVLIRELLQVYNARAKGEPESLQPLRIQYKDYAAWQQEQLSGDALRQHQEYWLKQFDGELPVLELIPDRPRPAVKTYNGASVRRKIDIQLTRSLKALTQELGSTLFMGLLAAVKALIYRYTGQEDVVIGSPIAGRDHVDLEGQIGFYINTLALRTRFKGESSYRELLEQVKQTTLNAYEYQLYPFDEIVEKLGLRRDTSRSPLFDVMVILQNAGSEHTKAQQLDKLAITGYEGLKQMVSQFDITFEFGEAEDGLQLNIVYNSDLYDVATIERMGNHLEELLRAATANAGCPVQELDFINAAEKEQLLLTFNDTAHDYPSDKTLVALFEEQVSRTPEQVALVFNGTSFTYRELNERANQLGAYLREQYNICPDDLVGVQLQRSEQMIIALLGVLKSGGAYVPVDPGYPQERIDYILEDSGCKVMLDAAAMERFAATADNYSREDLPLVNQPTDLVYVIYTSGSTGRPKGCMLEHRGVINRIEWMWSHYGFHSDDIILQKTTFTFDVSVWELWMPLCWGTRMVLCEQDDIGSPDRIVALINREGITCLHFVPSMLQAFLSSMEDRSDLAEQLQSLRRVFTSGEALSTETVNRWYERVDVPVHNLYGPTEASVDVTYYATQRGDRRIPIGRPIWNTSMYVLGSRDQLAPVGVVGELCIGGTGLARGYLNKPELTAEKFVADPFRAGERIYRTGDLGRWLADGNIEYLGRKDDQVKIRGYRIELGEISVALESHDMIRAAVTVVRTNPAGDKELMAYFTGDPGVEVSELRSWLGRCLPSYMLPHHYIRLHAIPLTSNGKVDRKQLPVPEELALAASTSYVAPRNEKERCLVAMYEEVLKKQPIGIKDDFFALGGDSIKSIQVVSRLRQRGYALTIGDILQYPVVEDLVGHMSVISRTISQATVEGIIPLSPIQKHFFETRTTDRHHYNQSVLLYSRTPVSEDGLRAALDKIMAHHDALRMVFRETPEGLVQENKGLEAGCTLEVINATDKESFNAHCDRIQSGIDLATGPLFKAVLFHGADGDRILLVAHHLVIDGVSWRIIFEDLSSLYQQYISGTPLTLPAKTDSFAYWQEQQLAYAGSDALQQEEPYWNSIASTPVQSLPLDNPDGSNLLKDVGAASFMLDEATTEKLLTGCYKAYRTDVNDILLTAMGLALEETFGLKQAVISLEGHGREDIGSDTDVTRTVGWFASLYPVVLNMQYKDDMIRQLIAVKENLHRLPNKGIGYGILHYLAGRDYKIAPEIIFNYLGDFGSGVKTDEGDALFAFSSEFRGKEYSGNIRRHCILNISGMIADGRFRLRTEYSTGQYTASTINQLLTVYQRHLEQLVERLSREEEVHLTPVDLTYRSLNVEQVLELDTRYRIEDVYPLSPLQEGLYYHWSASPDSPVYFEEMSYQLKGSLDLALLEESYNRLVARHAILRTFFTPDYGEELLQVVRREVPSTFRVLDITGDDSFSIEAYKQQNRSAGFDLHKGPMIRLAILHNADTYEFIWSHHHILMDGWCRSILVKEFFQIYHALQAGRTPELNKVYAYSDYIKWLNGIDKAKTLDYWTKYLQGYDTVSSLPQENSPVAAGYRAGQNIFILDGDIRRSIRTLCAEMGITENTFIQAVWGILLSKYNNTDDVVFGTVVSARPPELEGVEEMIGLFSNAIPVRIPVEENVPVRELLKDVQQRSIEGIDHHYMQLAEIQSLTAPGRNLFDHILLFENYPVQEMVKQSVESTEENNSFSLLSTSGFERSSYDFMFTVMPAERFLVKFSYNANLYSEAQVTALYGHLVRIIENILKDQSVTVGETDCLTPQERHQLLTSFNASAVEYPQHNTLLGLFEDQVKKTPDNTAVFFEGASLTYRKLDEKANQLANYLLQEYQLQKDELVAIMLDRSEKMLIAILGTLKAGAAYVPIDPGYPETRKEFILKDTGAKALITQTDYVFDLDYYEGAVFAIDIQLDSIEAPAVTTGVVVQPGDLAYVIYTSGSTGNPKGVMIEHRAIVNTIYAQQTLFNVQQHERGLQFASLSFDASVWEIFLMLSSGGALYIVSEEAKKTPQLLEQYIAENEIDIATLPPAYVKVLSMEGISRIRQLITAGEAAIADQAVAFTKYGTYYNAYGPTESSICATIFRLNGKEMDAEKGIPVGIPIPNTQIYIVNNHGNLLPAGVAGEICIAGAGLARGYLNNRELTALKFVPNPFREDERMYRTGDLGKWLPDGNIAFIGRKDNQVKIRGYRIEPGEIESALQAFNGISAVAVVPYTNAAGEKELVAYLSGNDTLSAADIRAYLEQQLPSYMIPAHYVLLEALPLNTSGKIDRKNLPAPEGLGMLSGVAYVPPVTETEQRLVAIWQEVLGKERIGIKDDFFDLGGHSLKATRLASQIHKEFDVKITLKDLFASTILEEQAAFIEKERKTSFTEIPAAPVQPHYPLSASQRRLWILSQFEEASVAYNMSGAYMFEGELHLESLEHAFNMLLIRHEGLRTIFREDSIAGVRQFILLPEETDARLVYQDLRGEQEQDKKLRQLIFQVTGRPFNLAAGPLLRAGVYRVADDKWIFAYGMHHIISDGWSLNVLINELLALYHAHTAGALDPLAPLRIQYKDYAVWQQEQLSGASLEEHRQYWLQQFAGELPVLELFPDNPRPAVKTYNGGVVHKALSKELTGGLRALVQEEGATLFMGLLAAVKALLYRYTGQEDIIVGSPVAGREHIDLEDQIGFYVNTLALRTRFQGTDSYRELLSQIRDVTLGAYEHQVYPFDDLVDELGLQRNMSRSALFDVMVILQNNTRRTVAGQRSDSLRISTYKENELPVSKFDLAFDFVESGEEIQARISYNSDIYSRNTIARLAGHLEGLIRSLVKQPAAPIHQLDYLSEVERQQLLVTFNRTGASYPGNKTLTDLFEDQVERTPHLPAVVYDGITLTYSELNEKANQLAAYLRDHYRVMPDNLVAIKLDRSEWLIIAILGVLKSGAAYLPVDPAYPQERIDYILQDSNCCLLIDEGELAKFRREEEQYSTANLSPAGTTGNLAYVIYTSGSTGRPKGVMIEHGTIVNTILSQREIFDIRKGERGLQFASASFDASVSEIFIIITAGGTLYIISDEAKKAPLLLEKCIIENEIDIATIPPAYLKLLKTERIRGLRKLITAGEQAVYEQVADFTENGICFNAYGPTESSICATIFRIDKGEAPDAHNIPIGTPIANTSIYILDSHSNLVPIGAVGELCIGGAGLARAYLNKPELTAEKFVPDPFRAGARIYKTGDLARWLPDGNIEFVGRKDEQVKIRGFRIETGEIGNVLQQHPEVEAAVVTVRVNADGEKELIAYLVGRQSLNALDMRSHLSRTLPVYMLPDHYLQLEELPLNASGKVDKKRLPSPEGLELSTGVEYVAPRNEIEEKLVQIWQELLGREKIGIIDNFFEVGGTSMKIVKLSKLASVALDREISVALLFQYANIRDLADYLTQKPVSYVEVDFDRDEVIGDLDKFKFN</sequence>
<dbReference type="InterPro" id="IPR010060">
    <property type="entry name" value="NRPS_synth"/>
</dbReference>
<dbReference type="SMART" id="SM00823">
    <property type="entry name" value="PKS_PP"/>
    <property type="match status" value="3"/>
</dbReference>
<dbReference type="InterPro" id="IPR010071">
    <property type="entry name" value="AA_adenyl_dom"/>
</dbReference>
<dbReference type="RefSeq" id="WP_157308845.1">
    <property type="nucleotide sequence ID" value="NZ_WRXN01000013.1"/>
</dbReference>
<dbReference type="InterPro" id="IPR020806">
    <property type="entry name" value="PKS_PP-bd"/>
</dbReference>
<dbReference type="InterPro" id="IPR036736">
    <property type="entry name" value="ACP-like_sf"/>
</dbReference>
<evidence type="ECO:0000313" key="7">
    <source>
        <dbReference type="EMBL" id="MVT11418.1"/>
    </source>
</evidence>
<dbReference type="PANTHER" id="PTHR45527:SF1">
    <property type="entry name" value="FATTY ACID SYNTHASE"/>
    <property type="match status" value="1"/>
</dbReference>
<dbReference type="Gene3D" id="3.30.559.10">
    <property type="entry name" value="Chloramphenicol acetyltransferase-like domain"/>
    <property type="match status" value="4"/>
</dbReference>
<protein>
    <submittedName>
        <fullName evidence="7">Amino acid adenylation domain-containing protein</fullName>
    </submittedName>
</protein>
<dbReference type="GO" id="GO:0003824">
    <property type="term" value="F:catalytic activity"/>
    <property type="evidence" value="ECO:0007669"/>
    <property type="project" value="InterPro"/>
</dbReference>
<dbReference type="PROSITE" id="PS00455">
    <property type="entry name" value="AMP_BINDING"/>
    <property type="match status" value="3"/>
</dbReference>
<dbReference type="Gene3D" id="1.10.1200.10">
    <property type="entry name" value="ACP-like"/>
    <property type="match status" value="3"/>
</dbReference>
<gene>
    <name evidence="7" type="ORF">GO493_24345</name>
</gene>
<dbReference type="Pfam" id="PF13193">
    <property type="entry name" value="AMP-binding_C"/>
    <property type="match status" value="2"/>
</dbReference>
<dbReference type="SUPFAM" id="SSF56801">
    <property type="entry name" value="Acetyl-CoA synthetase-like"/>
    <property type="match status" value="3"/>
</dbReference>
<keyword evidence="3" id="KW-0596">Phosphopantetheine</keyword>
<feature type="domain" description="Carrier" evidence="6">
    <location>
        <begin position="2532"/>
        <end position="2607"/>
    </location>
</feature>
<dbReference type="CDD" id="cd19543">
    <property type="entry name" value="DCL_NRPS"/>
    <property type="match status" value="1"/>
</dbReference>
<evidence type="ECO:0000259" key="6">
    <source>
        <dbReference type="PROSITE" id="PS50075"/>
    </source>
</evidence>
<keyword evidence="4" id="KW-0597">Phosphoprotein</keyword>
<dbReference type="InterPro" id="IPR009081">
    <property type="entry name" value="PP-bd_ACP"/>
</dbReference>
<dbReference type="GO" id="GO:0031177">
    <property type="term" value="F:phosphopantetheine binding"/>
    <property type="evidence" value="ECO:0007669"/>
    <property type="project" value="InterPro"/>
</dbReference>
<dbReference type="Gene3D" id="3.30.559.30">
    <property type="entry name" value="Nonribosomal peptide synthetase, condensation domain"/>
    <property type="match status" value="4"/>
</dbReference>
<dbReference type="EMBL" id="WRXN01000013">
    <property type="protein sequence ID" value="MVT11418.1"/>
    <property type="molecule type" value="Genomic_DNA"/>
</dbReference>
<dbReference type="FunFam" id="3.40.50.980:FF:000002">
    <property type="entry name" value="Enterobactin synthetase component F"/>
    <property type="match status" value="1"/>
</dbReference>
<dbReference type="PROSITE" id="PS50075">
    <property type="entry name" value="CARRIER"/>
    <property type="match status" value="3"/>
</dbReference>
<comment type="caution">
    <text evidence="7">The sequence shown here is derived from an EMBL/GenBank/DDBJ whole genome shotgun (WGS) entry which is preliminary data.</text>
</comment>
<dbReference type="CDD" id="cd19531">
    <property type="entry name" value="LCL_NRPS-like"/>
    <property type="match status" value="2"/>
</dbReference>
<dbReference type="InterPro" id="IPR025110">
    <property type="entry name" value="AMP-bd_C"/>
</dbReference>
<dbReference type="Proteomes" id="UP000461730">
    <property type="component" value="Unassembled WGS sequence"/>
</dbReference>
<evidence type="ECO:0000256" key="5">
    <source>
        <dbReference type="ARBA" id="ARBA00022737"/>
    </source>
</evidence>
<organism evidence="7 8">
    <name type="scientific">Chitinophaga tropicalis</name>
    <dbReference type="NCBI Taxonomy" id="2683588"/>
    <lineage>
        <taxon>Bacteria</taxon>
        <taxon>Pseudomonadati</taxon>
        <taxon>Bacteroidota</taxon>
        <taxon>Chitinophagia</taxon>
        <taxon>Chitinophagales</taxon>
        <taxon>Chitinophagaceae</taxon>
        <taxon>Chitinophaga</taxon>
    </lineage>
</organism>